<comment type="caution">
    <text evidence="1">The sequence shown here is derived from an EMBL/GenBank/DDBJ whole genome shotgun (WGS) entry which is preliminary data.</text>
</comment>
<organism evidence="1 2">
    <name type="scientific">Tanacetum coccineum</name>
    <dbReference type="NCBI Taxonomy" id="301880"/>
    <lineage>
        <taxon>Eukaryota</taxon>
        <taxon>Viridiplantae</taxon>
        <taxon>Streptophyta</taxon>
        <taxon>Embryophyta</taxon>
        <taxon>Tracheophyta</taxon>
        <taxon>Spermatophyta</taxon>
        <taxon>Magnoliopsida</taxon>
        <taxon>eudicotyledons</taxon>
        <taxon>Gunneridae</taxon>
        <taxon>Pentapetalae</taxon>
        <taxon>asterids</taxon>
        <taxon>campanulids</taxon>
        <taxon>Asterales</taxon>
        <taxon>Asteraceae</taxon>
        <taxon>Asteroideae</taxon>
        <taxon>Anthemideae</taxon>
        <taxon>Anthemidinae</taxon>
        <taxon>Tanacetum</taxon>
    </lineage>
</organism>
<sequence>MAEQNIPAQAPTRTDEQILPRSAWLQIGKSNLLFDAQKIQNNPIFQISVDILRNTNFFRAFSASPSIPAIYIQQFWNTMKYDEKNGVYCCQVDEQWFNISVDLLRKALDITPVDPAHPFELPPTGDTSESLDVGQSNHLVVLNHHVSRNASFLSIRKSLLRREGKMENEKSIIRSRDLVIVPKGHLFTVKHRSCPKEEHSNTSRNILGGLPVGVESSLVGQVQVSFGFWSKLGDLVSFQMERGIRLMLCTDMMARLRILSSRKSNRYKNLTGVSRAFLCWPLKDKGSWFILLLFRSGRNLRSIIGNTASLSTWALDNLMVGELELGILELEKSGAGVELGFSYRELNALTISFSSANRMNMWGRRARTHFGTMALLRDVETLTCSR</sequence>
<reference evidence="1" key="1">
    <citation type="journal article" date="2022" name="Int. J. Mol. Sci.">
        <title>Draft Genome of Tanacetum Coccineum: Genomic Comparison of Closely Related Tanacetum-Family Plants.</title>
        <authorList>
            <person name="Yamashiro T."/>
            <person name="Shiraishi A."/>
            <person name="Nakayama K."/>
            <person name="Satake H."/>
        </authorList>
    </citation>
    <scope>NUCLEOTIDE SEQUENCE</scope>
</reference>
<evidence type="ECO:0000313" key="1">
    <source>
        <dbReference type="EMBL" id="GJT53622.1"/>
    </source>
</evidence>
<gene>
    <name evidence="1" type="ORF">Tco_0988676</name>
</gene>
<dbReference type="Proteomes" id="UP001151760">
    <property type="component" value="Unassembled WGS sequence"/>
</dbReference>
<keyword evidence="2" id="KW-1185">Reference proteome</keyword>
<accession>A0ABQ5ESY1</accession>
<evidence type="ECO:0000313" key="2">
    <source>
        <dbReference type="Proteomes" id="UP001151760"/>
    </source>
</evidence>
<name>A0ABQ5ESY1_9ASTR</name>
<proteinExistence type="predicted"/>
<dbReference type="EMBL" id="BQNB010016603">
    <property type="protein sequence ID" value="GJT53622.1"/>
    <property type="molecule type" value="Genomic_DNA"/>
</dbReference>
<reference evidence="1" key="2">
    <citation type="submission" date="2022-01" db="EMBL/GenBank/DDBJ databases">
        <authorList>
            <person name="Yamashiro T."/>
            <person name="Shiraishi A."/>
            <person name="Satake H."/>
            <person name="Nakayama K."/>
        </authorList>
    </citation>
    <scope>NUCLEOTIDE SEQUENCE</scope>
</reference>
<protein>
    <submittedName>
        <fullName evidence="1">Uncharacterized protein</fullName>
    </submittedName>
</protein>